<feature type="transmembrane region" description="Helical" evidence="5">
    <location>
        <begin position="112"/>
        <end position="133"/>
    </location>
</feature>
<feature type="transmembrane region" description="Helical" evidence="5">
    <location>
        <begin position="20"/>
        <end position="43"/>
    </location>
</feature>
<name>A0A2C8ZTE6_9MICO</name>
<dbReference type="RefSeq" id="WP_097060977.1">
    <property type="nucleotide sequence ID" value="NZ_BMLC01000005.1"/>
</dbReference>
<dbReference type="SUPFAM" id="SSF103473">
    <property type="entry name" value="MFS general substrate transporter"/>
    <property type="match status" value="1"/>
</dbReference>
<evidence type="ECO:0000313" key="8">
    <source>
        <dbReference type="Proteomes" id="UP000219440"/>
    </source>
</evidence>
<evidence type="ECO:0000256" key="4">
    <source>
        <dbReference type="ARBA" id="ARBA00023136"/>
    </source>
</evidence>
<evidence type="ECO:0000259" key="6">
    <source>
        <dbReference type="PROSITE" id="PS50850"/>
    </source>
</evidence>
<organism evidence="7 8">
    <name type="scientific">Salinibacterium xinjiangense</name>
    <dbReference type="NCBI Taxonomy" id="386302"/>
    <lineage>
        <taxon>Bacteria</taxon>
        <taxon>Bacillati</taxon>
        <taxon>Actinomycetota</taxon>
        <taxon>Actinomycetes</taxon>
        <taxon>Micrococcales</taxon>
        <taxon>Microbacteriaceae</taxon>
        <taxon>Salinibacterium</taxon>
    </lineage>
</organism>
<dbReference type="InterPro" id="IPR036259">
    <property type="entry name" value="MFS_trans_sf"/>
</dbReference>
<dbReference type="PANTHER" id="PTHR23542:SF1">
    <property type="entry name" value="MAJOR FACILITATOR SUPERFAMILY (MFS) PROFILE DOMAIN-CONTAINING PROTEIN"/>
    <property type="match status" value="1"/>
</dbReference>
<dbReference type="InterPro" id="IPR020846">
    <property type="entry name" value="MFS_dom"/>
</dbReference>
<comment type="subcellular location">
    <subcellularLocation>
        <location evidence="1">Cell membrane</location>
        <topology evidence="1">Multi-pass membrane protein</topology>
    </subcellularLocation>
</comment>
<protein>
    <submittedName>
        <fullName evidence="7">Major Facilitator Superfamily protein</fullName>
    </submittedName>
</protein>
<dbReference type="EMBL" id="OCST01000004">
    <property type="protein sequence ID" value="SOE68848.1"/>
    <property type="molecule type" value="Genomic_DNA"/>
</dbReference>
<accession>A0A2C8ZTE6</accession>
<dbReference type="Gene3D" id="1.20.1250.20">
    <property type="entry name" value="MFS general substrate transporter like domains"/>
    <property type="match status" value="1"/>
</dbReference>
<keyword evidence="3 5" id="KW-1133">Transmembrane helix</keyword>
<dbReference type="AlphaFoldDB" id="A0A2C8ZTE6"/>
<dbReference type="PROSITE" id="PS50850">
    <property type="entry name" value="MFS"/>
    <property type="match status" value="1"/>
</dbReference>
<dbReference type="Proteomes" id="UP000219440">
    <property type="component" value="Unassembled WGS sequence"/>
</dbReference>
<dbReference type="GO" id="GO:0022857">
    <property type="term" value="F:transmembrane transporter activity"/>
    <property type="evidence" value="ECO:0007669"/>
    <property type="project" value="InterPro"/>
</dbReference>
<feature type="transmembrane region" description="Helical" evidence="5">
    <location>
        <begin position="49"/>
        <end position="70"/>
    </location>
</feature>
<keyword evidence="2 5" id="KW-0812">Transmembrane</keyword>
<proteinExistence type="predicted"/>
<keyword evidence="4 5" id="KW-0472">Membrane</keyword>
<feature type="transmembrane region" description="Helical" evidence="5">
    <location>
        <begin position="82"/>
        <end position="106"/>
    </location>
</feature>
<evidence type="ECO:0000256" key="3">
    <source>
        <dbReference type="ARBA" id="ARBA00022989"/>
    </source>
</evidence>
<evidence type="ECO:0000313" key="7">
    <source>
        <dbReference type="EMBL" id="SOE68848.1"/>
    </source>
</evidence>
<dbReference type="GO" id="GO:0005886">
    <property type="term" value="C:plasma membrane"/>
    <property type="evidence" value="ECO:0007669"/>
    <property type="project" value="UniProtKB-SubCell"/>
</dbReference>
<dbReference type="Pfam" id="PF07690">
    <property type="entry name" value="MFS_1"/>
    <property type="match status" value="1"/>
</dbReference>
<dbReference type="OrthoDB" id="4116926at2"/>
<sequence>MPSLRNARSIDVLKLPHVPFTFLSALIGRSAYALVILPLLFTVQATSGSVATAGIAIAAYGATASFLAPFRARLIDRLGRRPVLLLLAVAFGGMPLALAIGASVAWSGVTMVIFAALAGSVAPPLGPAMRVAWSGLAKEPALLRKALSFDAVVEELLYLVGPVAAGLRS</sequence>
<reference evidence="7 8" key="1">
    <citation type="submission" date="2017-09" db="EMBL/GenBank/DDBJ databases">
        <authorList>
            <person name="Ehlers B."/>
            <person name="Leendertz F.H."/>
        </authorList>
    </citation>
    <scope>NUCLEOTIDE SEQUENCE [LARGE SCALE GENOMIC DNA]</scope>
    <source>
        <strain evidence="7 8">CGMCC 1.05381</strain>
    </source>
</reference>
<dbReference type="InterPro" id="IPR011701">
    <property type="entry name" value="MFS"/>
</dbReference>
<dbReference type="PANTHER" id="PTHR23542">
    <property type="match status" value="1"/>
</dbReference>
<feature type="domain" description="Major facilitator superfamily (MFS) profile" evidence="6">
    <location>
        <begin position="9"/>
        <end position="169"/>
    </location>
</feature>
<evidence type="ECO:0000256" key="2">
    <source>
        <dbReference type="ARBA" id="ARBA00022692"/>
    </source>
</evidence>
<keyword evidence="8" id="KW-1185">Reference proteome</keyword>
<gene>
    <name evidence="7" type="ORF">SAMN06296378_1852</name>
</gene>
<evidence type="ECO:0000256" key="1">
    <source>
        <dbReference type="ARBA" id="ARBA00004651"/>
    </source>
</evidence>
<evidence type="ECO:0000256" key="5">
    <source>
        <dbReference type="SAM" id="Phobius"/>
    </source>
</evidence>